<evidence type="ECO:0000256" key="4">
    <source>
        <dbReference type="ARBA" id="ARBA00022692"/>
    </source>
</evidence>
<keyword evidence="2" id="KW-1003">Cell membrane</keyword>
<feature type="transmembrane region" description="Helical" evidence="10">
    <location>
        <begin position="140"/>
        <end position="159"/>
    </location>
</feature>
<feature type="transmembrane region" description="Helical" evidence="10">
    <location>
        <begin position="262"/>
        <end position="284"/>
    </location>
</feature>
<keyword evidence="6 10" id="KW-1133">Transmembrane helix</keyword>
<feature type="transmembrane region" description="Helical" evidence="10">
    <location>
        <begin position="219"/>
        <end position="250"/>
    </location>
</feature>
<proteinExistence type="predicted"/>
<evidence type="ECO:0000256" key="2">
    <source>
        <dbReference type="ARBA" id="ARBA00022475"/>
    </source>
</evidence>
<dbReference type="Pfam" id="PF13185">
    <property type="entry name" value="GAF_2"/>
    <property type="match status" value="1"/>
</dbReference>
<dbReference type="Pfam" id="PF07730">
    <property type="entry name" value="HisKA_3"/>
    <property type="match status" value="1"/>
</dbReference>
<keyword evidence="13" id="KW-1185">Reference proteome</keyword>
<accession>A0A5Q2RI39</accession>
<feature type="transmembrane region" description="Helical" evidence="10">
    <location>
        <begin position="165"/>
        <end position="181"/>
    </location>
</feature>
<dbReference type="EMBL" id="CP045851">
    <property type="protein sequence ID" value="QGG95473.1"/>
    <property type="molecule type" value="Genomic_DNA"/>
</dbReference>
<evidence type="ECO:0000256" key="3">
    <source>
        <dbReference type="ARBA" id="ARBA00022679"/>
    </source>
</evidence>
<comment type="subcellular location">
    <subcellularLocation>
        <location evidence="1">Cell membrane</location>
        <topology evidence="1">Multi-pass membrane protein</topology>
    </subcellularLocation>
</comment>
<dbReference type="GO" id="GO:0046983">
    <property type="term" value="F:protein dimerization activity"/>
    <property type="evidence" value="ECO:0007669"/>
    <property type="project" value="InterPro"/>
</dbReference>
<keyword evidence="5" id="KW-0418">Kinase</keyword>
<dbReference type="InterPro" id="IPR003594">
    <property type="entry name" value="HATPase_dom"/>
</dbReference>
<protein>
    <submittedName>
        <fullName evidence="12">GAF domain-containing protein</fullName>
    </submittedName>
</protein>
<feature type="region of interest" description="Disordered" evidence="9">
    <location>
        <begin position="1"/>
        <end position="96"/>
    </location>
</feature>
<evidence type="ECO:0000256" key="10">
    <source>
        <dbReference type="SAM" id="Phobius"/>
    </source>
</evidence>
<evidence type="ECO:0000313" key="12">
    <source>
        <dbReference type="EMBL" id="QGG95473.1"/>
    </source>
</evidence>
<feature type="compositionally biased region" description="Low complexity" evidence="9">
    <location>
        <begin position="1"/>
        <end position="16"/>
    </location>
</feature>
<evidence type="ECO:0000256" key="9">
    <source>
        <dbReference type="SAM" id="MobiDB-lite"/>
    </source>
</evidence>
<dbReference type="Gene3D" id="1.20.5.1930">
    <property type="match status" value="1"/>
</dbReference>
<evidence type="ECO:0000256" key="1">
    <source>
        <dbReference type="ARBA" id="ARBA00004651"/>
    </source>
</evidence>
<keyword evidence="4 10" id="KW-0812">Transmembrane</keyword>
<dbReference type="GO" id="GO:0000155">
    <property type="term" value="F:phosphorelay sensor kinase activity"/>
    <property type="evidence" value="ECO:0007669"/>
    <property type="project" value="InterPro"/>
</dbReference>
<feature type="compositionally biased region" description="Polar residues" evidence="9">
    <location>
        <begin position="64"/>
        <end position="77"/>
    </location>
</feature>
<evidence type="ECO:0000256" key="5">
    <source>
        <dbReference type="ARBA" id="ARBA00022777"/>
    </source>
</evidence>
<organism evidence="12 13">
    <name type="scientific">Actinomarinicola tropica</name>
    <dbReference type="NCBI Taxonomy" id="2789776"/>
    <lineage>
        <taxon>Bacteria</taxon>
        <taxon>Bacillati</taxon>
        <taxon>Actinomycetota</taxon>
        <taxon>Acidimicrobiia</taxon>
        <taxon>Acidimicrobiales</taxon>
        <taxon>Iamiaceae</taxon>
        <taxon>Actinomarinicola</taxon>
    </lineage>
</organism>
<dbReference type="InterPro" id="IPR036890">
    <property type="entry name" value="HATPase_C_sf"/>
</dbReference>
<feature type="transmembrane region" description="Helical" evidence="10">
    <location>
        <begin position="193"/>
        <end position="213"/>
    </location>
</feature>
<keyword evidence="3" id="KW-0808">Transferase</keyword>
<gene>
    <name evidence="12" type="ORF">GH723_10390</name>
</gene>
<dbReference type="InterPro" id="IPR003018">
    <property type="entry name" value="GAF"/>
</dbReference>
<dbReference type="Pfam" id="PF02518">
    <property type="entry name" value="HATPase_c"/>
    <property type="match status" value="1"/>
</dbReference>
<keyword evidence="8 10" id="KW-0472">Membrane</keyword>
<dbReference type="InterPro" id="IPR029016">
    <property type="entry name" value="GAF-like_dom_sf"/>
</dbReference>
<dbReference type="SUPFAM" id="SSF55874">
    <property type="entry name" value="ATPase domain of HSP90 chaperone/DNA topoisomerase II/histidine kinase"/>
    <property type="match status" value="1"/>
</dbReference>
<dbReference type="InterPro" id="IPR011712">
    <property type="entry name" value="Sig_transdc_His_kin_sub3_dim/P"/>
</dbReference>
<dbReference type="SMART" id="SM00065">
    <property type="entry name" value="GAF"/>
    <property type="match status" value="1"/>
</dbReference>
<dbReference type="SUPFAM" id="SSF55781">
    <property type="entry name" value="GAF domain-like"/>
    <property type="match status" value="1"/>
</dbReference>
<feature type="compositionally biased region" description="Polar residues" evidence="9">
    <location>
        <begin position="30"/>
        <end position="51"/>
    </location>
</feature>
<evidence type="ECO:0000256" key="7">
    <source>
        <dbReference type="ARBA" id="ARBA00023012"/>
    </source>
</evidence>
<dbReference type="Gene3D" id="3.30.450.40">
    <property type="match status" value="1"/>
</dbReference>
<evidence type="ECO:0000313" key="13">
    <source>
        <dbReference type="Proteomes" id="UP000334019"/>
    </source>
</evidence>
<sequence length="669" mass="72945">MASASTSTAPRATSRSATDDLPDPMPPVSPTTNMTCEATSHASASCRSSLLDTCRSERRRSTPMGGTTSRKSMSVTSERPGDVAEENGATAPNGVAARPGRLLTARLRNAGGIDENVDVLAASALGGDIDRLRPFAPAILAIRWATTIACLALAAGPFLDRDYTIVAWTIVVLSYTAFRTVTPIRYVGDTRSLLEVLAEVGLLTLAVAATGYWTSPYVVSLITAIMIAGFARGFGFALRISVVAVLAVALPDMAREDFVWESDGAITLQWAVILMMVSVIAGYARRISGEADRQHSLALDRLGRLADANALLFSLHRVAQTLPNSLDYDEVLDSTIQRLRGLMDFDAVAILIADETDASWHVARREGLRLSERVELAQLPSVLRTTAERRELVVRNELLNNNPGLAPSMGSGVYAPLSARGSLIGLISLEHKDERHFTQRDVELINGFVEPVALAIDNARWFTRLRTVGADEERTRIARELHDRIGQSLAYLAFELDRIVSAQGRGDDIRPSLDQLRDDVRGVIGEVRDTLYDLRTDVSDNQDLADTLDQFIQRLKDRTGLEIALYADRGPRLPILQEREMWRIAQEALTNVERHAKASRVRVLWRCNGQAAALEIADDGAGFPVGRAGRMDSYGIMGMRERAASIGATLDVLSEPGKGTRVRCYLAPT</sequence>
<dbReference type="KEGG" id="atq:GH723_10390"/>
<evidence type="ECO:0000259" key="11">
    <source>
        <dbReference type="SMART" id="SM00065"/>
    </source>
</evidence>
<dbReference type="InterPro" id="IPR050482">
    <property type="entry name" value="Sensor_HK_TwoCompSys"/>
</dbReference>
<name>A0A5Q2RI39_9ACTN</name>
<dbReference type="Proteomes" id="UP000334019">
    <property type="component" value="Chromosome"/>
</dbReference>
<evidence type="ECO:0000256" key="8">
    <source>
        <dbReference type="ARBA" id="ARBA00023136"/>
    </source>
</evidence>
<keyword evidence="7" id="KW-0902">Two-component regulatory system</keyword>
<reference evidence="12 13" key="1">
    <citation type="submission" date="2019-11" db="EMBL/GenBank/DDBJ databases">
        <authorList>
            <person name="He Y."/>
        </authorList>
    </citation>
    <scope>NUCLEOTIDE SEQUENCE [LARGE SCALE GENOMIC DNA]</scope>
    <source>
        <strain evidence="12 13">SCSIO 58843</strain>
    </source>
</reference>
<dbReference type="AlphaFoldDB" id="A0A5Q2RI39"/>
<dbReference type="PANTHER" id="PTHR24421">
    <property type="entry name" value="NITRATE/NITRITE SENSOR PROTEIN NARX-RELATED"/>
    <property type="match status" value="1"/>
</dbReference>
<dbReference type="PANTHER" id="PTHR24421:SF37">
    <property type="entry name" value="SENSOR HISTIDINE KINASE NARS"/>
    <property type="match status" value="1"/>
</dbReference>
<dbReference type="GO" id="GO:0005886">
    <property type="term" value="C:plasma membrane"/>
    <property type="evidence" value="ECO:0007669"/>
    <property type="project" value="UniProtKB-SubCell"/>
</dbReference>
<evidence type="ECO:0000256" key="6">
    <source>
        <dbReference type="ARBA" id="ARBA00022989"/>
    </source>
</evidence>
<dbReference type="Gene3D" id="3.30.565.10">
    <property type="entry name" value="Histidine kinase-like ATPase, C-terminal domain"/>
    <property type="match status" value="1"/>
</dbReference>
<feature type="domain" description="GAF" evidence="11">
    <location>
        <begin position="327"/>
        <end position="466"/>
    </location>
</feature>
<dbReference type="CDD" id="cd16917">
    <property type="entry name" value="HATPase_UhpB-NarQ-NarX-like"/>
    <property type="match status" value="1"/>
</dbReference>